<keyword evidence="7 11" id="KW-0378">Hydrolase</keyword>
<dbReference type="PANTHER" id="PTHR43808">
    <property type="entry name" value="ACETYLORNITHINE DEACETYLASE"/>
    <property type="match status" value="1"/>
</dbReference>
<dbReference type="SUPFAM" id="SSF55031">
    <property type="entry name" value="Bacterial exopeptidase dimerisation domain"/>
    <property type="match status" value="1"/>
</dbReference>
<dbReference type="InterPro" id="IPR002933">
    <property type="entry name" value="Peptidase_M20"/>
</dbReference>
<comment type="similarity">
    <text evidence="2">Belongs to the peptidase M20A family. ArgE subfamily.</text>
</comment>
<keyword evidence="8" id="KW-0862">Zinc</keyword>
<accession>A0ABR7Z2Z6</accession>
<dbReference type="EC" id="3.5.1.16" evidence="11"/>
<sequence>MTARLSDVPVPDSVSILRSLVGFPTVSPASNLNLIDYMAQFLADYGIASARVLSEDGKKANFHATVGPADAAGVVLSGHTDVVPSEGQAWQADPFVLRVTDDRAIGRGAVDMKGFIACALRCAALASTRKLSRPLILAFSHDEEIGCVGVRRLLPALAQMPVRPLLCIVGEPTTMGVVTAHKGKVMGQIRCTGLEGHSSEPEKGVNAIHLAAEMVAASRSVQARFSQVPYRDATFNVPYSTLHLGRIQGGTSVNIIPRDCVIDFEIRNLPTVDPKPMLDALAGDAARIVGPYRRLAEQVAVNIHIHNEYPGLDIDDNDPAVGFVQSLCGNPGSRKVAYGTEAGLFRNVLGLPTVVCGPGSVDQAHKPEEFVTLSQLHACDVFLERLLDRLAEGFNL</sequence>
<feature type="domain" description="Peptidase M20 dimerisation" evidence="10">
    <location>
        <begin position="179"/>
        <end position="284"/>
    </location>
</feature>
<dbReference type="Proteomes" id="UP000805841">
    <property type="component" value="Unassembled WGS sequence"/>
</dbReference>
<dbReference type="InterPro" id="IPR010169">
    <property type="entry name" value="AcOrn-deacetyl"/>
</dbReference>
<evidence type="ECO:0000259" key="10">
    <source>
        <dbReference type="Pfam" id="PF07687"/>
    </source>
</evidence>
<dbReference type="CDD" id="cd03894">
    <property type="entry name" value="M20_ArgE"/>
    <property type="match status" value="1"/>
</dbReference>
<evidence type="ECO:0000313" key="12">
    <source>
        <dbReference type="Proteomes" id="UP000805841"/>
    </source>
</evidence>
<keyword evidence="4" id="KW-0055">Arginine biosynthesis</keyword>
<dbReference type="SUPFAM" id="SSF53187">
    <property type="entry name" value="Zn-dependent exopeptidases"/>
    <property type="match status" value="1"/>
</dbReference>
<dbReference type="Pfam" id="PF01546">
    <property type="entry name" value="Peptidase_M20"/>
    <property type="match status" value="1"/>
</dbReference>
<evidence type="ECO:0000256" key="2">
    <source>
        <dbReference type="ARBA" id="ARBA00005691"/>
    </source>
</evidence>
<evidence type="ECO:0000256" key="5">
    <source>
        <dbReference type="ARBA" id="ARBA00022605"/>
    </source>
</evidence>
<keyword evidence="5" id="KW-0028">Amino-acid biosynthesis</keyword>
<evidence type="ECO:0000313" key="11">
    <source>
        <dbReference type="EMBL" id="MBD1599869.1"/>
    </source>
</evidence>
<dbReference type="Gene3D" id="3.40.630.10">
    <property type="entry name" value="Zn peptidases"/>
    <property type="match status" value="1"/>
</dbReference>
<organism evidence="11 12">
    <name type="scientific">Pseudomonas typographi</name>
    <dbReference type="NCBI Taxonomy" id="2715964"/>
    <lineage>
        <taxon>Bacteria</taxon>
        <taxon>Pseudomonadati</taxon>
        <taxon>Pseudomonadota</taxon>
        <taxon>Gammaproteobacteria</taxon>
        <taxon>Pseudomonadales</taxon>
        <taxon>Pseudomonadaceae</taxon>
        <taxon>Pseudomonas</taxon>
    </lineage>
</organism>
<protein>
    <submittedName>
        <fullName evidence="11">Acetylornithine deacetylase</fullName>
        <ecNumber evidence="11">3.5.1.16</ecNumber>
    </submittedName>
</protein>
<dbReference type="InterPro" id="IPR011650">
    <property type="entry name" value="Peptidase_M20_dimer"/>
</dbReference>
<dbReference type="Pfam" id="PF07687">
    <property type="entry name" value="M20_dimer"/>
    <property type="match status" value="1"/>
</dbReference>
<keyword evidence="6" id="KW-0479">Metal-binding</keyword>
<comment type="cofactor">
    <cofactor evidence="1">
        <name>Zn(2+)</name>
        <dbReference type="ChEBI" id="CHEBI:29105"/>
    </cofactor>
</comment>
<keyword evidence="3" id="KW-0963">Cytoplasm</keyword>
<dbReference type="InterPro" id="IPR001261">
    <property type="entry name" value="ArgE/DapE_CS"/>
</dbReference>
<dbReference type="RefSeq" id="WP_190421691.1">
    <property type="nucleotide sequence ID" value="NZ_JAAOCA010000017.1"/>
</dbReference>
<evidence type="ECO:0000256" key="1">
    <source>
        <dbReference type="ARBA" id="ARBA00001947"/>
    </source>
</evidence>
<dbReference type="GO" id="GO:0008777">
    <property type="term" value="F:acetylornithine deacetylase activity"/>
    <property type="evidence" value="ECO:0007669"/>
    <property type="project" value="UniProtKB-EC"/>
</dbReference>
<dbReference type="EMBL" id="JAAOCA010000017">
    <property type="protein sequence ID" value="MBD1599869.1"/>
    <property type="molecule type" value="Genomic_DNA"/>
</dbReference>
<comment type="caution">
    <text evidence="11">The sequence shown here is derived from an EMBL/GenBank/DDBJ whole genome shotgun (WGS) entry which is preliminary data.</text>
</comment>
<dbReference type="NCBIfam" id="TIGR01892">
    <property type="entry name" value="AcOrn-deacetyl"/>
    <property type="match status" value="1"/>
</dbReference>
<dbReference type="InterPro" id="IPR036264">
    <property type="entry name" value="Bact_exopeptidase_dim_dom"/>
</dbReference>
<name>A0ABR7Z2Z6_9PSED</name>
<evidence type="ECO:0000256" key="8">
    <source>
        <dbReference type="ARBA" id="ARBA00022833"/>
    </source>
</evidence>
<evidence type="ECO:0000256" key="3">
    <source>
        <dbReference type="ARBA" id="ARBA00022490"/>
    </source>
</evidence>
<evidence type="ECO:0000256" key="4">
    <source>
        <dbReference type="ARBA" id="ARBA00022571"/>
    </source>
</evidence>
<reference evidence="11 12" key="1">
    <citation type="journal article" date="2020" name="Insects">
        <title>Bacteria Belonging to Pseudomonas typographi sp. nov. from the Bark Beetle Ips typographus Have Genomic Potential to Aid in the Host Ecology.</title>
        <authorList>
            <person name="Peral-Aranega E."/>
            <person name="Saati-Santamaria Z."/>
            <person name="Kolarik M."/>
            <person name="Rivas R."/>
            <person name="Garcia-Fraile P."/>
        </authorList>
    </citation>
    <scope>NUCLEOTIDE SEQUENCE [LARGE SCALE GENOMIC DNA]</scope>
    <source>
        <strain evidence="11 12">CA3A</strain>
    </source>
</reference>
<proteinExistence type="inferred from homology"/>
<keyword evidence="12" id="KW-1185">Reference proteome</keyword>
<evidence type="ECO:0000256" key="7">
    <source>
        <dbReference type="ARBA" id="ARBA00022801"/>
    </source>
</evidence>
<dbReference type="InterPro" id="IPR050072">
    <property type="entry name" value="Peptidase_M20A"/>
</dbReference>
<dbReference type="NCBIfam" id="NF005710">
    <property type="entry name" value="PRK07522.1"/>
    <property type="match status" value="1"/>
</dbReference>
<evidence type="ECO:0000256" key="6">
    <source>
        <dbReference type="ARBA" id="ARBA00022723"/>
    </source>
</evidence>
<dbReference type="PROSITE" id="PS00759">
    <property type="entry name" value="ARGE_DAPE_CPG2_2"/>
    <property type="match status" value="1"/>
</dbReference>
<evidence type="ECO:0000256" key="9">
    <source>
        <dbReference type="ARBA" id="ARBA00023285"/>
    </source>
</evidence>
<dbReference type="Gene3D" id="3.30.70.360">
    <property type="match status" value="1"/>
</dbReference>
<gene>
    <name evidence="11" type="primary">argE</name>
    <name evidence="11" type="ORF">HAQ05_14325</name>
</gene>
<dbReference type="PANTHER" id="PTHR43808:SF31">
    <property type="entry name" value="N-ACETYL-L-CITRULLINE DEACETYLASE"/>
    <property type="match status" value="1"/>
</dbReference>
<keyword evidence="9" id="KW-0170">Cobalt</keyword>